<gene>
    <name evidence="3" type="ORF">MCOR_42289</name>
</gene>
<sequence length="172" mass="19334">MTLFWKKVSFALACFISLFYSAPLLAISGIKTTDDFFLNHTVQTTICKYYAVDNSSNITAYFGFLGLISVVNITITAALLIPLVRRIHVSFSGRMSKNKYYINQDGNTSSNTESPSQSTKTSSIDSDTQTFVSNQTKTSGIAMTKYYSKPDEKYKMKEFSNISSNKNHLRMM</sequence>
<feature type="transmembrane region" description="Helical" evidence="2">
    <location>
        <begin position="58"/>
        <end position="84"/>
    </location>
</feature>
<accession>A0A6J8DPY8</accession>
<protein>
    <recommendedName>
        <fullName evidence="5">G-protein coupled receptors family 1 profile domain-containing protein</fullName>
    </recommendedName>
</protein>
<evidence type="ECO:0008006" key="5">
    <source>
        <dbReference type="Google" id="ProtNLM"/>
    </source>
</evidence>
<feature type="compositionally biased region" description="Polar residues" evidence="1">
    <location>
        <begin position="104"/>
        <end position="129"/>
    </location>
</feature>
<organism evidence="3 4">
    <name type="scientific">Mytilus coruscus</name>
    <name type="common">Sea mussel</name>
    <dbReference type="NCBI Taxonomy" id="42192"/>
    <lineage>
        <taxon>Eukaryota</taxon>
        <taxon>Metazoa</taxon>
        <taxon>Spiralia</taxon>
        <taxon>Lophotrochozoa</taxon>
        <taxon>Mollusca</taxon>
        <taxon>Bivalvia</taxon>
        <taxon>Autobranchia</taxon>
        <taxon>Pteriomorphia</taxon>
        <taxon>Mytilida</taxon>
        <taxon>Mytiloidea</taxon>
        <taxon>Mytilidae</taxon>
        <taxon>Mytilinae</taxon>
        <taxon>Mytilus</taxon>
    </lineage>
</organism>
<keyword evidence="2" id="KW-0812">Transmembrane</keyword>
<evidence type="ECO:0000256" key="1">
    <source>
        <dbReference type="SAM" id="MobiDB-lite"/>
    </source>
</evidence>
<dbReference type="Proteomes" id="UP000507470">
    <property type="component" value="Unassembled WGS sequence"/>
</dbReference>
<dbReference type="OrthoDB" id="10399119at2759"/>
<reference evidence="3 4" key="1">
    <citation type="submission" date="2020-06" db="EMBL/GenBank/DDBJ databases">
        <authorList>
            <person name="Li R."/>
            <person name="Bekaert M."/>
        </authorList>
    </citation>
    <scope>NUCLEOTIDE SEQUENCE [LARGE SCALE GENOMIC DNA]</scope>
    <source>
        <strain evidence="4">wild</strain>
    </source>
</reference>
<dbReference type="AlphaFoldDB" id="A0A6J8DPY8"/>
<evidence type="ECO:0000256" key="2">
    <source>
        <dbReference type="SAM" id="Phobius"/>
    </source>
</evidence>
<evidence type="ECO:0000313" key="3">
    <source>
        <dbReference type="EMBL" id="CAC5408950.1"/>
    </source>
</evidence>
<dbReference type="EMBL" id="CACVKT020007613">
    <property type="protein sequence ID" value="CAC5408950.1"/>
    <property type="molecule type" value="Genomic_DNA"/>
</dbReference>
<keyword evidence="2" id="KW-1133">Transmembrane helix</keyword>
<keyword evidence="4" id="KW-1185">Reference proteome</keyword>
<name>A0A6J8DPY8_MYTCO</name>
<feature type="region of interest" description="Disordered" evidence="1">
    <location>
        <begin position="102"/>
        <end position="129"/>
    </location>
</feature>
<evidence type="ECO:0000313" key="4">
    <source>
        <dbReference type="Proteomes" id="UP000507470"/>
    </source>
</evidence>
<keyword evidence="2" id="KW-0472">Membrane</keyword>
<proteinExistence type="predicted"/>